<dbReference type="EMBL" id="JBHMDG010000029">
    <property type="protein sequence ID" value="MFB9315169.1"/>
    <property type="molecule type" value="Genomic_DNA"/>
</dbReference>
<gene>
    <name evidence="1" type="ORF">ACFFRI_19125</name>
</gene>
<dbReference type="InterPro" id="IPR006439">
    <property type="entry name" value="HAD-SF_hydro_IA"/>
</dbReference>
<dbReference type="SUPFAM" id="SSF56784">
    <property type="entry name" value="HAD-like"/>
    <property type="match status" value="1"/>
</dbReference>
<dbReference type="SFLD" id="SFLDS00003">
    <property type="entry name" value="Haloacid_Dehalogenase"/>
    <property type="match status" value="1"/>
</dbReference>
<sequence length="254" mass="26753">MPLPPKPLPTPVRALLCDADGNLFPSEDPAFDASVAVTNRFLTRLGVDLQYDAATLRREALGRNFRALAGDLAREHGRHLDPTELDEQVDEEARVVTAHLASVLRPDAAVGDVLRGLADRVRLALVSSSALARLDACLQATALADLFPEADRFSAQDSLEVPTSKPDPAVYVLAARVLGVEPADALAVEDATAGVLSAVGAGIPVIGNLVFVPADERATRRAQLLDAGAHAVVDDWAGVHDLVTTSLTTPGDPR</sequence>
<dbReference type="SFLD" id="SFLDG01129">
    <property type="entry name" value="C1.5:_HAD__Beta-PGM__Phosphata"/>
    <property type="match status" value="1"/>
</dbReference>
<proteinExistence type="predicted"/>
<dbReference type="InterPro" id="IPR023198">
    <property type="entry name" value="PGP-like_dom2"/>
</dbReference>
<dbReference type="Gene3D" id="1.10.150.240">
    <property type="entry name" value="Putative phosphatase, domain 2"/>
    <property type="match status" value="1"/>
</dbReference>
<dbReference type="RefSeq" id="WP_246083922.1">
    <property type="nucleotide sequence ID" value="NZ_JBHMDG010000029.1"/>
</dbReference>
<keyword evidence="1" id="KW-0378">Hydrolase</keyword>
<name>A0ABV5KEJ9_9ACTN</name>
<dbReference type="GO" id="GO:0016787">
    <property type="term" value="F:hydrolase activity"/>
    <property type="evidence" value="ECO:0007669"/>
    <property type="project" value="UniProtKB-KW"/>
</dbReference>
<dbReference type="InterPro" id="IPR051806">
    <property type="entry name" value="HAD-like_SPP"/>
</dbReference>
<evidence type="ECO:0000313" key="2">
    <source>
        <dbReference type="Proteomes" id="UP001589750"/>
    </source>
</evidence>
<dbReference type="PANTHER" id="PTHR43481">
    <property type="entry name" value="FRUCTOSE-1-PHOSPHATE PHOSPHATASE"/>
    <property type="match status" value="1"/>
</dbReference>
<dbReference type="NCBIfam" id="TIGR01509">
    <property type="entry name" value="HAD-SF-IA-v3"/>
    <property type="match status" value="1"/>
</dbReference>
<keyword evidence="2" id="KW-1185">Reference proteome</keyword>
<protein>
    <submittedName>
        <fullName evidence="1">HAD family hydrolase</fullName>
    </submittedName>
</protein>
<dbReference type="InterPro" id="IPR036412">
    <property type="entry name" value="HAD-like_sf"/>
</dbReference>
<dbReference type="Gene3D" id="3.40.50.1000">
    <property type="entry name" value="HAD superfamily/HAD-like"/>
    <property type="match status" value="1"/>
</dbReference>
<dbReference type="Proteomes" id="UP001589750">
    <property type="component" value="Unassembled WGS sequence"/>
</dbReference>
<dbReference type="InterPro" id="IPR023214">
    <property type="entry name" value="HAD_sf"/>
</dbReference>
<reference evidence="1 2" key="1">
    <citation type="submission" date="2024-09" db="EMBL/GenBank/DDBJ databases">
        <authorList>
            <person name="Sun Q."/>
            <person name="Mori K."/>
        </authorList>
    </citation>
    <scope>NUCLEOTIDE SEQUENCE [LARGE SCALE GENOMIC DNA]</scope>
    <source>
        <strain evidence="1 2">JCM 9626</strain>
    </source>
</reference>
<comment type="caution">
    <text evidence="1">The sequence shown here is derived from an EMBL/GenBank/DDBJ whole genome shotgun (WGS) entry which is preliminary data.</text>
</comment>
<organism evidence="1 2">
    <name type="scientific">Nocardioides plantarum</name>
    <dbReference type="NCBI Taxonomy" id="29299"/>
    <lineage>
        <taxon>Bacteria</taxon>
        <taxon>Bacillati</taxon>
        <taxon>Actinomycetota</taxon>
        <taxon>Actinomycetes</taxon>
        <taxon>Propionibacteriales</taxon>
        <taxon>Nocardioidaceae</taxon>
        <taxon>Nocardioides</taxon>
    </lineage>
</organism>
<evidence type="ECO:0000313" key="1">
    <source>
        <dbReference type="EMBL" id="MFB9315169.1"/>
    </source>
</evidence>
<dbReference type="Pfam" id="PF00702">
    <property type="entry name" value="Hydrolase"/>
    <property type="match status" value="1"/>
</dbReference>
<dbReference type="PANTHER" id="PTHR43481:SF4">
    <property type="entry name" value="GLYCEROL-1-PHOSPHATE PHOSPHOHYDROLASE 1-RELATED"/>
    <property type="match status" value="1"/>
</dbReference>
<accession>A0ABV5KEJ9</accession>